<dbReference type="RefSeq" id="WP_015791075.1">
    <property type="nucleotide sequence ID" value="NC_013156.1"/>
</dbReference>
<protein>
    <submittedName>
        <fullName evidence="3">Glycosyl transferase family 9</fullName>
    </submittedName>
</protein>
<accession>C7P706</accession>
<dbReference type="InterPro" id="IPR002201">
    <property type="entry name" value="Glyco_trans_9"/>
</dbReference>
<evidence type="ECO:0000313" key="4">
    <source>
        <dbReference type="Proteomes" id="UP000001495"/>
    </source>
</evidence>
<dbReference type="GO" id="GO:0005829">
    <property type="term" value="C:cytosol"/>
    <property type="evidence" value="ECO:0007669"/>
    <property type="project" value="TreeGrafter"/>
</dbReference>
<dbReference type="SMR" id="C7P706"/>
<proteinExistence type="predicted"/>
<dbReference type="HOGENOM" id="CLU_038371_0_0_2"/>
<dbReference type="GeneID" id="8365190"/>
<dbReference type="PANTHER" id="PTHR30160">
    <property type="entry name" value="TETRAACYLDISACCHARIDE 4'-KINASE-RELATED"/>
    <property type="match status" value="1"/>
</dbReference>
<reference evidence="3" key="1">
    <citation type="submission" date="2009-08" db="EMBL/GenBank/DDBJ databases">
        <title>Complete sequence of chromosome of Methanocaldococcus fervens AG86.</title>
        <authorList>
            <consortium name="US DOE Joint Genome Institute"/>
            <person name="Lucas S."/>
            <person name="Copeland A."/>
            <person name="Lapidus A."/>
            <person name="Glavina del Rio T."/>
            <person name="Tice H."/>
            <person name="Bruce D."/>
            <person name="Goodwin L."/>
            <person name="Pitluck S."/>
            <person name="Chertkov O."/>
            <person name="Detter J.C."/>
            <person name="Han C."/>
            <person name="Tapia R."/>
            <person name="Larimer F."/>
            <person name="Land M."/>
            <person name="Hauser L."/>
            <person name="Kyrpides N."/>
            <person name="Ovchinnikova G."/>
            <person name="Lupa-Sieprawska M."/>
            <person name="Whitman W.B."/>
        </authorList>
    </citation>
    <scope>NUCLEOTIDE SEQUENCE [LARGE SCALE GENOMIC DNA]</scope>
    <source>
        <strain evidence="3">AG86</strain>
    </source>
</reference>
<evidence type="ECO:0000313" key="3">
    <source>
        <dbReference type="EMBL" id="ACV24338.1"/>
    </source>
</evidence>
<keyword evidence="2 3" id="KW-0808">Transferase</keyword>
<dbReference type="Pfam" id="PF01075">
    <property type="entry name" value="Glyco_transf_9"/>
    <property type="match status" value="1"/>
</dbReference>
<dbReference type="Gene3D" id="3.40.50.2000">
    <property type="entry name" value="Glycogen Phosphorylase B"/>
    <property type="match status" value="2"/>
</dbReference>
<gene>
    <name evidence="3" type="ordered locus">Mefer_0516</name>
</gene>
<dbReference type="KEGG" id="mfe:Mefer_0516"/>
<keyword evidence="1" id="KW-0328">Glycosyltransferase</keyword>
<dbReference type="STRING" id="573064.Mefer_0516"/>
<dbReference type="OrthoDB" id="65677at2157"/>
<evidence type="ECO:0000256" key="2">
    <source>
        <dbReference type="ARBA" id="ARBA00022679"/>
    </source>
</evidence>
<organism evidence="3 4">
    <name type="scientific">Methanocaldococcus fervens (strain DSM 4213 / JCM 15782 / AG86)</name>
    <name type="common">Methanococcus fervens</name>
    <dbReference type="NCBI Taxonomy" id="573064"/>
    <lineage>
        <taxon>Archaea</taxon>
        <taxon>Methanobacteriati</taxon>
        <taxon>Methanobacteriota</taxon>
        <taxon>Methanomada group</taxon>
        <taxon>Methanococci</taxon>
        <taxon>Methanococcales</taxon>
        <taxon>Methanocaldococcaceae</taxon>
        <taxon>Methanocaldococcus</taxon>
    </lineage>
</organism>
<dbReference type="PANTHER" id="PTHR30160:SF1">
    <property type="entry name" value="LIPOPOLYSACCHARIDE 1,2-N-ACETYLGLUCOSAMINETRANSFERASE-RELATED"/>
    <property type="match status" value="1"/>
</dbReference>
<evidence type="ECO:0000256" key="1">
    <source>
        <dbReference type="ARBA" id="ARBA00022676"/>
    </source>
</evidence>
<dbReference type="Proteomes" id="UP000001495">
    <property type="component" value="Chromosome"/>
</dbReference>
<keyword evidence="4" id="KW-1185">Reference proteome</keyword>
<sequence>MKILIIALSGIGNLIMAFPMIQMLKKNYPNAKIDFLVAPRGTKEILENQPFVNKIFVLKSHSIKDIFLNDETKNLITQLKLNNYDIAITIYPSQGIFSALLMKLINAKERIQHKYNFKIFKNINWFLTYSPEIENKHSVFINLDLIKNLNIEYDNNDIQYSYHLAEKEIEFANKFLKENDLIDKFIIGIHPGGKNDMTWKRWDIKNWQKLISLFKNDYKNKIKFLVFLGPDEIEYEKYFKNFENVVVVKNIPLKDTISLISKCDYFISNDSGLSHCASLFNIPQSVIFGGTSYIHIAPFSSNVNIITPPNYEVFYVPYFGFIKNPKNLLINLKPEDVFESIKKHISSLNLLQ</sequence>
<dbReference type="eggNOG" id="arCOG09624">
    <property type="taxonomic scope" value="Archaea"/>
</dbReference>
<name>C7P706_METFA</name>
<dbReference type="SUPFAM" id="SSF53756">
    <property type="entry name" value="UDP-Glycosyltransferase/glycogen phosphorylase"/>
    <property type="match status" value="1"/>
</dbReference>
<dbReference type="EMBL" id="CP001696">
    <property type="protein sequence ID" value="ACV24338.1"/>
    <property type="molecule type" value="Genomic_DNA"/>
</dbReference>
<dbReference type="GO" id="GO:0008713">
    <property type="term" value="F:ADP-heptose-lipopolysaccharide heptosyltransferase activity"/>
    <property type="evidence" value="ECO:0007669"/>
    <property type="project" value="TreeGrafter"/>
</dbReference>
<dbReference type="CAZy" id="GT9">
    <property type="family name" value="Glycosyltransferase Family 9"/>
</dbReference>
<dbReference type="AlphaFoldDB" id="C7P706"/>
<dbReference type="InterPro" id="IPR051199">
    <property type="entry name" value="LPS_LOS_Heptosyltrfase"/>
</dbReference>
<dbReference type="CDD" id="cd03789">
    <property type="entry name" value="GT9_LPS_heptosyltransferase"/>
    <property type="match status" value="1"/>
</dbReference>